<dbReference type="GO" id="GO:0035267">
    <property type="term" value="C:NuA4 histone acetyltransferase complex"/>
    <property type="evidence" value="ECO:0007669"/>
    <property type="project" value="UniProtKB-UniRule"/>
</dbReference>
<dbReference type="EMBL" id="QEAP01000471">
    <property type="protein sequence ID" value="TPX65795.1"/>
    <property type="molecule type" value="Genomic_DNA"/>
</dbReference>
<evidence type="ECO:0000256" key="6">
    <source>
        <dbReference type="ARBA" id="ARBA00023054"/>
    </source>
</evidence>
<keyword evidence="9" id="KW-0227">DNA damage</keyword>
<evidence type="ECO:0000256" key="2">
    <source>
        <dbReference type="ARBA" id="ARBA00010916"/>
    </source>
</evidence>
<keyword evidence="12" id="KW-1185">Reference proteome</keyword>
<keyword evidence="8 9" id="KW-0539">Nucleus</keyword>
<evidence type="ECO:0000256" key="10">
    <source>
        <dbReference type="SAM" id="Coils"/>
    </source>
</evidence>
<dbReference type="STRING" id="246404.A0A507ER49"/>
<accession>A0A507ER49</accession>
<protein>
    <recommendedName>
        <fullName evidence="3 9">Chromatin modification-related protein EAF6</fullName>
    </recommendedName>
</protein>
<dbReference type="GO" id="GO:0006281">
    <property type="term" value="P:DNA repair"/>
    <property type="evidence" value="ECO:0007669"/>
    <property type="project" value="UniProtKB-UniRule"/>
</dbReference>
<proteinExistence type="inferred from homology"/>
<organism evidence="11 12">
    <name type="scientific">Chytriomyces confervae</name>
    <dbReference type="NCBI Taxonomy" id="246404"/>
    <lineage>
        <taxon>Eukaryota</taxon>
        <taxon>Fungi</taxon>
        <taxon>Fungi incertae sedis</taxon>
        <taxon>Chytridiomycota</taxon>
        <taxon>Chytridiomycota incertae sedis</taxon>
        <taxon>Chytridiomycetes</taxon>
        <taxon>Chytridiales</taxon>
        <taxon>Chytriomycetaceae</taxon>
        <taxon>Chytriomyces</taxon>
    </lineage>
</organism>
<dbReference type="Proteomes" id="UP000320333">
    <property type="component" value="Unassembled WGS sequence"/>
</dbReference>
<comment type="subunit">
    <text evidence="9">Component of the NuA4 histone acetyltransferase complex.</text>
</comment>
<reference evidence="11 12" key="1">
    <citation type="journal article" date="2019" name="Sci. Rep.">
        <title>Comparative genomics of chytrid fungi reveal insights into the obligate biotrophic and pathogenic lifestyle of Synchytrium endobioticum.</title>
        <authorList>
            <person name="van de Vossenberg B.T.L.H."/>
            <person name="Warris S."/>
            <person name="Nguyen H.D.T."/>
            <person name="van Gent-Pelzer M.P.E."/>
            <person name="Joly D.L."/>
            <person name="van de Geest H.C."/>
            <person name="Bonants P.J.M."/>
            <person name="Smith D.S."/>
            <person name="Levesque C.A."/>
            <person name="van der Lee T.A.J."/>
        </authorList>
    </citation>
    <scope>NUCLEOTIDE SEQUENCE [LARGE SCALE GENOMIC DNA]</scope>
    <source>
        <strain evidence="11 12">CBS 675.73</strain>
    </source>
</reference>
<keyword evidence="6 10" id="KW-0175">Coiled coil</keyword>
<keyword evidence="4 9" id="KW-0156">Chromatin regulator</keyword>
<gene>
    <name evidence="11" type="ORF">CcCBS67573_g08024</name>
</gene>
<dbReference type="GO" id="GO:0005634">
    <property type="term" value="C:nucleus"/>
    <property type="evidence" value="ECO:0007669"/>
    <property type="project" value="UniProtKB-SubCell"/>
</dbReference>
<evidence type="ECO:0000256" key="3">
    <source>
        <dbReference type="ARBA" id="ARBA00018504"/>
    </source>
</evidence>
<dbReference type="GO" id="GO:0006325">
    <property type="term" value="P:chromatin organization"/>
    <property type="evidence" value="ECO:0007669"/>
    <property type="project" value="UniProtKB-KW"/>
</dbReference>
<evidence type="ECO:0000256" key="8">
    <source>
        <dbReference type="ARBA" id="ARBA00023242"/>
    </source>
</evidence>
<dbReference type="PANTHER" id="PTHR13476">
    <property type="entry name" value="CHROMATIN MODIFICATION-RELATED PROTEIN MEAF6"/>
    <property type="match status" value="1"/>
</dbReference>
<evidence type="ECO:0000313" key="11">
    <source>
        <dbReference type="EMBL" id="TPX65795.1"/>
    </source>
</evidence>
<keyword evidence="7 9" id="KW-0804">Transcription</keyword>
<dbReference type="InterPro" id="IPR015418">
    <property type="entry name" value="Eaf6"/>
</dbReference>
<evidence type="ECO:0000313" key="12">
    <source>
        <dbReference type="Proteomes" id="UP000320333"/>
    </source>
</evidence>
<evidence type="ECO:0000256" key="7">
    <source>
        <dbReference type="ARBA" id="ARBA00023163"/>
    </source>
</evidence>
<name>A0A507ER49_9FUNG</name>
<comment type="subcellular location">
    <subcellularLocation>
        <location evidence="1 9">Nucleus</location>
    </subcellularLocation>
</comment>
<evidence type="ECO:0000256" key="4">
    <source>
        <dbReference type="ARBA" id="ARBA00022853"/>
    </source>
</evidence>
<dbReference type="Pfam" id="PF09340">
    <property type="entry name" value="NuA4"/>
    <property type="match status" value="1"/>
</dbReference>
<dbReference type="OrthoDB" id="440324at2759"/>
<dbReference type="AlphaFoldDB" id="A0A507ER49"/>
<comment type="caution">
    <text evidence="11">The sequence shown here is derived from an EMBL/GenBank/DDBJ whole genome shotgun (WGS) entry which is preliminary data.</text>
</comment>
<comment type="function">
    <text evidence="9">Component of the NuA4 histone acetyltransferase complex which is involved in transcriptional activation of selected genes principally by acetylation of nucleosomal histone H4 and H2A. The NuA4 complex is also involved in DNA repair.</text>
</comment>
<sequence>MSSNAPLDAQKAEKLAVVEKELQDLLAKKKLLDRQLASIESNIYTYEGSYLDNPYGNIVKGYDGYVHATGRDKAGRKVKVTESDRIFSQSSVTYQKSLEAKHREAMEK</sequence>
<evidence type="ECO:0000256" key="9">
    <source>
        <dbReference type="RuleBase" id="RU368022"/>
    </source>
</evidence>
<keyword evidence="9" id="KW-0234">DNA repair</keyword>
<feature type="coiled-coil region" evidence="10">
    <location>
        <begin position="15"/>
        <end position="42"/>
    </location>
</feature>
<comment type="similarity">
    <text evidence="2 9">Belongs to the EAF6 family.</text>
</comment>
<evidence type="ECO:0000256" key="5">
    <source>
        <dbReference type="ARBA" id="ARBA00023015"/>
    </source>
</evidence>
<evidence type="ECO:0000256" key="1">
    <source>
        <dbReference type="ARBA" id="ARBA00004123"/>
    </source>
</evidence>
<keyword evidence="5 9" id="KW-0805">Transcription regulation</keyword>